<proteinExistence type="predicted"/>
<evidence type="ECO:0000256" key="2">
    <source>
        <dbReference type="SAM" id="SignalP"/>
    </source>
</evidence>
<keyword evidence="2" id="KW-0732">Signal</keyword>
<dbReference type="SUPFAM" id="SSF53955">
    <property type="entry name" value="Lysozyme-like"/>
    <property type="match status" value="1"/>
</dbReference>
<sequence>MPSISGYLRNPKAKKISAVGISAAGAAALALTVVPGSAEDGNHSQAAATISAEPVAFAAGSASAKHESSVAKKDPAVAKQEADEARKAAEARKDAAAKRDAERKAQEAREAEDAKAEAAARDKADKPASRSAKRAAPAKPSYPDNLDGWIREARSIMKQHGIPGSYDGIKRNIIRESGGNPNVVNDWDVNAKNGVPSKGLLQVIQPTFDAYHVEGTPKNLTDPVANIVAACNYAADRYGSMDNVNSAY</sequence>
<feature type="region of interest" description="Disordered" evidence="1">
    <location>
        <begin position="57"/>
        <end position="146"/>
    </location>
</feature>
<evidence type="ECO:0000256" key="1">
    <source>
        <dbReference type="SAM" id="MobiDB-lite"/>
    </source>
</evidence>
<dbReference type="Proteomes" id="UP001500016">
    <property type="component" value="Unassembled WGS sequence"/>
</dbReference>
<dbReference type="InterPro" id="IPR023346">
    <property type="entry name" value="Lysozyme-like_dom_sf"/>
</dbReference>
<feature type="compositionally biased region" description="Basic and acidic residues" evidence="1">
    <location>
        <begin position="64"/>
        <end position="128"/>
    </location>
</feature>
<feature type="domain" description="Transglycosylase SLT" evidence="3">
    <location>
        <begin position="173"/>
        <end position="245"/>
    </location>
</feature>
<name>A0ABN2VZ91_9ACTN</name>
<evidence type="ECO:0000313" key="5">
    <source>
        <dbReference type="Proteomes" id="UP001500016"/>
    </source>
</evidence>
<dbReference type="InterPro" id="IPR008258">
    <property type="entry name" value="Transglycosylase_SLT_dom_1"/>
</dbReference>
<dbReference type="Pfam" id="PF01464">
    <property type="entry name" value="SLT"/>
    <property type="match status" value="1"/>
</dbReference>
<feature type="chain" id="PRO_5047239157" description="Transglycosylase SLT domain-containing protein" evidence="2">
    <location>
        <begin position="39"/>
        <end position="248"/>
    </location>
</feature>
<accession>A0ABN2VZ91</accession>
<evidence type="ECO:0000259" key="3">
    <source>
        <dbReference type="Pfam" id="PF01464"/>
    </source>
</evidence>
<feature type="signal peptide" evidence="2">
    <location>
        <begin position="1"/>
        <end position="38"/>
    </location>
</feature>
<gene>
    <name evidence="4" type="ORF">GCM10009801_35360</name>
</gene>
<organism evidence="4 5">
    <name type="scientific">Streptomyces albiaxialis</name>
    <dbReference type="NCBI Taxonomy" id="329523"/>
    <lineage>
        <taxon>Bacteria</taxon>
        <taxon>Bacillati</taxon>
        <taxon>Actinomycetota</taxon>
        <taxon>Actinomycetes</taxon>
        <taxon>Kitasatosporales</taxon>
        <taxon>Streptomycetaceae</taxon>
        <taxon>Streptomyces</taxon>
    </lineage>
</organism>
<evidence type="ECO:0000313" key="4">
    <source>
        <dbReference type="EMBL" id="GAA2078455.1"/>
    </source>
</evidence>
<dbReference type="Gene3D" id="1.10.530.10">
    <property type="match status" value="1"/>
</dbReference>
<reference evidence="4 5" key="1">
    <citation type="journal article" date="2019" name="Int. J. Syst. Evol. Microbiol.">
        <title>The Global Catalogue of Microorganisms (GCM) 10K type strain sequencing project: providing services to taxonomists for standard genome sequencing and annotation.</title>
        <authorList>
            <consortium name="The Broad Institute Genomics Platform"/>
            <consortium name="The Broad Institute Genome Sequencing Center for Infectious Disease"/>
            <person name="Wu L."/>
            <person name="Ma J."/>
        </authorList>
    </citation>
    <scope>NUCLEOTIDE SEQUENCE [LARGE SCALE GENOMIC DNA]</scope>
    <source>
        <strain evidence="4 5">JCM 15478</strain>
    </source>
</reference>
<dbReference type="EMBL" id="BAAAPE010000008">
    <property type="protein sequence ID" value="GAA2078455.1"/>
    <property type="molecule type" value="Genomic_DNA"/>
</dbReference>
<protein>
    <recommendedName>
        <fullName evidence="3">Transglycosylase SLT domain-containing protein</fullName>
    </recommendedName>
</protein>
<keyword evidence="5" id="KW-1185">Reference proteome</keyword>
<comment type="caution">
    <text evidence="4">The sequence shown here is derived from an EMBL/GenBank/DDBJ whole genome shotgun (WGS) entry which is preliminary data.</text>
</comment>
<dbReference type="RefSeq" id="WP_344529116.1">
    <property type="nucleotide sequence ID" value="NZ_BAAAPE010000008.1"/>
</dbReference>